<dbReference type="OMA" id="FINCVCA"/>
<dbReference type="HOGENOM" id="CLU_056251_0_0_1"/>
<dbReference type="AlphaFoldDB" id="R7VDT9"/>
<name>R7VDT9_CAPTE</name>
<dbReference type="EMBL" id="KB292985">
    <property type="protein sequence ID" value="ELU16707.1"/>
    <property type="molecule type" value="Genomic_DNA"/>
</dbReference>
<reference evidence="1 3" key="2">
    <citation type="journal article" date="2013" name="Nature">
        <title>Insights into bilaterian evolution from three spiralian genomes.</title>
        <authorList>
            <person name="Simakov O."/>
            <person name="Marletaz F."/>
            <person name="Cho S.J."/>
            <person name="Edsinger-Gonzales E."/>
            <person name="Havlak P."/>
            <person name="Hellsten U."/>
            <person name="Kuo D.H."/>
            <person name="Larsson T."/>
            <person name="Lv J."/>
            <person name="Arendt D."/>
            <person name="Savage R."/>
            <person name="Osoegawa K."/>
            <person name="de Jong P."/>
            <person name="Grimwood J."/>
            <person name="Chapman J.A."/>
            <person name="Shapiro H."/>
            <person name="Aerts A."/>
            <person name="Otillar R.P."/>
            <person name="Terry A.Y."/>
            <person name="Boore J.L."/>
            <person name="Grigoriev I.V."/>
            <person name="Lindberg D.R."/>
            <person name="Seaver E.C."/>
            <person name="Weisblat D.A."/>
            <person name="Putnam N.H."/>
            <person name="Rokhsar D.S."/>
        </authorList>
    </citation>
    <scope>NUCLEOTIDE SEQUENCE</scope>
    <source>
        <strain evidence="1 3">I ESC-2004</strain>
    </source>
</reference>
<accession>R7VDT9</accession>
<dbReference type="EMBL" id="AMQN01004236">
    <property type="status" value="NOT_ANNOTATED_CDS"/>
    <property type="molecule type" value="Genomic_DNA"/>
</dbReference>
<evidence type="ECO:0000313" key="1">
    <source>
        <dbReference type="EMBL" id="ELU16707.1"/>
    </source>
</evidence>
<dbReference type="EnsemblMetazoa" id="CapteT223305">
    <property type="protein sequence ID" value="CapteP223305"/>
    <property type="gene ID" value="CapteG223305"/>
</dbReference>
<sequence>MTIGWRTLDVGEKALIYTAQGHARVEAGPKRLFLFLEKFIPLDCFTADQTEYLRITYKNGTIAHRSGPCAMFRNPVEVASVEVMNGVSLDANEVLVVYRLDPKTQSVSKYIRPGPTIFIPTANECDSIRFHEFEWHGTDPNNKTKKIPRGLHFTKLQVIPDQFYYNVDEVRTADDALIRVKLMIFYELRDIEKMLSATSDPIADFINYMEFIERSSQLNDLNNYPQLQERCRVIGYVVSKVGFRGYHASPTLQSMHDVAIMKRTELKAEFETEEQNQGMTDLLLQNDCRGWLLNKEWKSQI</sequence>
<reference evidence="2" key="3">
    <citation type="submission" date="2015-06" db="UniProtKB">
        <authorList>
            <consortium name="EnsemblMetazoa"/>
        </authorList>
    </citation>
    <scope>IDENTIFICATION</scope>
</reference>
<evidence type="ECO:0000313" key="2">
    <source>
        <dbReference type="EnsemblMetazoa" id="CapteP223305"/>
    </source>
</evidence>
<organism evidence="1">
    <name type="scientific">Capitella teleta</name>
    <name type="common">Polychaete worm</name>
    <dbReference type="NCBI Taxonomy" id="283909"/>
    <lineage>
        <taxon>Eukaryota</taxon>
        <taxon>Metazoa</taxon>
        <taxon>Spiralia</taxon>
        <taxon>Lophotrochozoa</taxon>
        <taxon>Annelida</taxon>
        <taxon>Polychaeta</taxon>
        <taxon>Sedentaria</taxon>
        <taxon>Scolecida</taxon>
        <taxon>Capitellidae</taxon>
        <taxon>Capitella</taxon>
    </lineage>
</organism>
<proteinExistence type="predicted"/>
<dbReference type="OrthoDB" id="10266334at2759"/>
<dbReference type="Proteomes" id="UP000014760">
    <property type="component" value="Unassembled WGS sequence"/>
</dbReference>
<evidence type="ECO:0000313" key="3">
    <source>
        <dbReference type="Proteomes" id="UP000014760"/>
    </source>
</evidence>
<gene>
    <name evidence="1" type="ORF">CAPTEDRAFT_223305</name>
</gene>
<protein>
    <submittedName>
        <fullName evidence="1 2">Uncharacterized protein</fullName>
    </submittedName>
</protein>
<reference evidence="3" key="1">
    <citation type="submission" date="2012-12" db="EMBL/GenBank/DDBJ databases">
        <authorList>
            <person name="Hellsten U."/>
            <person name="Grimwood J."/>
            <person name="Chapman J.A."/>
            <person name="Shapiro H."/>
            <person name="Aerts A."/>
            <person name="Otillar R.P."/>
            <person name="Terry A.Y."/>
            <person name="Boore J.L."/>
            <person name="Simakov O."/>
            <person name="Marletaz F."/>
            <person name="Cho S.-J."/>
            <person name="Edsinger-Gonzales E."/>
            <person name="Havlak P."/>
            <person name="Kuo D.-H."/>
            <person name="Larsson T."/>
            <person name="Lv J."/>
            <person name="Arendt D."/>
            <person name="Savage R."/>
            <person name="Osoegawa K."/>
            <person name="de Jong P."/>
            <person name="Lindberg D.R."/>
            <person name="Seaver E.C."/>
            <person name="Weisblat D.A."/>
            <person name="Putnam N.H."/>
            <person name="Grigoriev I.V."/>
            <person name="Rokhsar D.S."/>
        </authorList>
    </citation>
    <scope>NUCLEOTIDE SEQUENCE</scope>
    <source>
        <strain evidence="3">I ESC-2004</strain>
    </source>
</reference>
<keyword evidence="3" id="KW-1185">Reference proteome</keyword>